<sequence>MAQPVFASRHANPIKSKFVTPAEFLRELEEQDRDPDKDKDKIALWGAQKADWSEPNKNDHPRPPRADGKNRAWIFPRRPYPGSNPAFDDIQEKRATLPITQQKRNIIQHVINNPVTIIGGETGCGKSTQVPQYLVEHEYAKYGRIAVTEPRRVAATSLATRVANEANVKLGEEVGYRIRFDDHTSRKTILQYMSDGSLLRECIANPRLEGYSVVIVDEAHERSVSIDILLGLLKNILAVRTEFRVIIMSATMDANKFSEYFYNAPVFHVPGRQYAVKVYHTTCEKTINVYHKPSETFLIHAIVETVHHILQQQRTGDILIFLYGEQIIEDVCQELEKTCRRDKFIILPLYRSLTFEQQNLVFVPTPPGKRKIVVSTNVAESSVTIDGVRYVIDSGFMKVSKYNSSSGIEHLEVCTISHQHAIQRAGRAGRTQDGVCYRMYTLGYFRKQMKKSNPPELLRTNLAGSLLYIKATGVHDLLEFDFIDPPKLEHMIDAHVELLNIKAIDTDGHLTKLGQKLAQLPLEPELAKLVFTGSHNRCCGAEIAAVAAMLSGQPVFMRPNSQKVYMAHLDVDLNPEDERDVRDTLFDVVHQTVQAVCADDINYYPSVPAPFQRPEGDLVSMLLAWRQFYANEFSKEWCVANGINYRSMVQAKDVFKQLTKIMDKERIPINSCGDDMVSVQRTVADVMYLNIAARTLDHEGRPAFHPLGRRYAYPLDTSSGLYDSDPDYVIYYKLRRRGRTFMSCVTAVNPEFFEFALPPTDSENVEEDYRTFSEAQRKKNEARQLTRYIIDTYRPRTYGTPYEEEQNREQDAF</sequence>
<dbReference type="FunFam" id="3.40.50.300:FF:000615">
    <property type="entry name" value="pre-mRNA-splicing factor ATP-dependent RNA helicase DEAH7"/>
    <property type="match status" value="1"/>
</dbReference>
<feature type="domain" description="Helicase C-terminal" evidence="11">
    <location>
        <begin position="301"/>
        <end position="473"/>
    </location>
</feature>
<dbReference type="GO" id="GO:0003724">
    <property type="term" value="F:RNA helicase activity"/>
    <property type="evidence" value="ECO:0007669"/>
    <property type="project" value="UniProtKB-EC"/>
</dbReference>
<gene>
    <name evidence="12" type="ORF">QR680_011563</name>
</gene>
<dbReference type="Proteomes" id="UP001175271">
    <property type="component" value="Unassembled WGS sequence"/>
</dbReference>
<dbReference type="GO" id="GO:0006397">
    <property type="term" value="P:mRNA processing"/>
    <property type="evidence" value="ECO:0007669"/>
    <property type="project" value="UniProtKB-KW"/>
</dbReference>
<keyword evidence="5" id="KW-0347">Helicase</keyword>
<dbReference type="InterPro" id="IPR001650">
    <property type="entry name" value="Helicase_C-like"/>
</dbReference>
<evidence type="ECO:0000256" key="4">
    <source>
        <dbReference type="ARBA" id="ARBA00022801"/>
    </source>
</evidence>
<dbReference type="GO" id="GO:0003723">
    <property type="term" value="F:RNA binding"/>
    <property type="evidence" value="ECO:0007669"/>
    <property type="project" value="TreeGrafter"/>
</dbReference>
<feature type="compositionally biased region" description="Basic and acidic residues" evidence="9">
    <location>
        <begin position="28"/>
        <end position="42"/>
    </location>
</feature>
<dbReference type="AlphaFoldDB" id="A0AA39LYW2"/>
<accession>A0AA39LYW2</accession>
<dbReference type="EMBL" id="JAUCMV010000002">
    <property type="protein sequence ID" value="KAK0414678.1"/>
    <property type="molecule type" value="Genomic_DNA"/>
</dbReference>
<dbReference type="Pfam" id="PF21010">
    <property type="entry name" value="HA2_C"/>
    <property type="match status" value="1"/>
</dbReference>
<dbReference type="GO" id="GO:0016787">
    <property type="term" value="F:hydrolase activity"/>
    <property type="evidence" value="ECO:0007669"/>
    <property type="project" value="UniProtKB-KW"/>
</dbReference>
<dbReference type="SUPFAM" id="SSF52540">
    <property type="entry name" value="P-loop containing nucleoside triphosphate hydrolases"/>
    <property type="match status" value="1"/>
</dbReference>
<dbReference type="PROSITE" id="PS51192">
    <property type="entry name" value="HELICASE_ATP_BIND_1"/>
    <property type="match status" value="1"/>
</dbReference>
<evidence type="ECO:0000256" key="2">
    <source>
        <dbReference type="ARBA" id="ARBA00022664"/>
    </source>
</evidence>
<dbReference type="EC" id="3.6.4.13" evidence="1"/>
<dbReference type="PANTHER" id="PTHR18934:SF91">
    <property type="entry name" value="PRE-MRNA-SPLICING FACTOR ATP-DEPENDENT RNA HELICASE PRP16"/>
    <property type="match status" value="1"/>
</dbReference>
<keyword evidence="3" id="KW-0547">Nucleotide-binding</keyword>
<dbReference type="InterPro" id="IPR027417">
    <property type="entry name" value="P-loop_NTPase"/>
</dbReference>
<evidence type="ECO:0000259" key="10">
    <source>
        <dbReference type="PROSITE" id="PS51192"/>
    </source>
</evidence>
<keyword evidence="6" id="KW-0067">ATP-binding</keyword>
<evidence type="ECO:0000313" key="13">
    <source>
        <dbReference type="Proteomes" id="UP001175271"/>
    </source>
</evidence>
<reference evidence="12" key="1">
    <citation type="submission" date="2023-06" db="EMBL/GenBank/DDBJ databases">
        <title>Genomic analysis of the entomopathogenic nematode Steinernema hermaphroditum.</title>
        <authorList>
            <person name="Schwarz E.M."/>
            <person name="Heppert J.K."/>
            <person name="Baniya A."/>
            <person name="Schwartz H.T."/>
            <person name="Tan C.-H."/>
            <person name="Antoshechkin I."/>
            <person name="Sternberg P.W."/>
            <person name="Goodrich-Blair H."/>
            <person name="Dillman A.R."/>
        </authorList>
    </citation>
    <scope>NUCLEOTIDE SEQUENCE</scope>
    <source>
        <strain evidence="12">PS9179</strain>
        <tissue evidence="12">Whole animal</tissue>
    </source>
</reference>
<evidence type="ECO:0000313" key="12">
    <source>
        <dbReference type="EMBL" id="KAK0414678.1"/>
    </source>
</evidence>
<evidence type="ECO:0000259" key="11">
    <source>
        <dbReference type="PROSITE" id="PS51194"/>
    </source>
</evidence>
<dbReference type="GO" id="GO:0005524">
    <property type="term" value="F:ATP binding"/>
    <property type="evidence" value="ECO:0007669"/>
    <property type="project" value="UniProtKB-KW"/>
</dbReference>
<feature type="region of interest" description="Disordered" evidence="9">
    <location>
        <begin position="28"/>
        <end position="86"/>
    </location>
</feature>
<dbReference type="Pfam" id="PF00270">
    <property type="entry name" value="DEAD"/>
    <property type="match status" value="1"/>
</dbReference>
<feature type="compositionally biased region" description="Basic and acidic residues" evidence="9">
    <location>
        <begin position="51"/>
        <end position="70"/>
    </location>
</feature>
<evidence type="ECO:0000256" key="8">
    <source>
        <dbReference type="ARBA" id="ARBA00047984"/>
    </source>
</evidence>
<dbReference type="InterPro" id="IPR048333">
    <property type="entry name" value="HA2_WH"/>
</dbReference>
<evidence type="ECO:0000256" key="1">
    <source>
        <dbReference type="ARBA" id="ARBA00012552"/>
    </source>
</evidence>
<evidence type="ECO:0000256" key="9">
    <source>
        <dbReference type="SAM" id="MobiDB-lite"/>
    </source>
</evidence>
<feature type="domain" description="Helicase ATP-binding" evidence="10">
    <location>
        <begin position="107"/>
        <end position="270"/>
    </location>
</feature>
<comment type="catalytic activity">
    <reaction evidence="8">
        <text>ATP + H2O = ADP + phosphate + H(+)</text>
        <dbReference type="Rhea" id="RHEA:13065"/>
        <dbReference type="ChEBI" id="CHEBI:15377"/>
        <dbReference type="ChEBI" id="CHEBI:15378"/>
        <dbReference type="ChEBI" id="CHEBI:30616"/>
        <dbReference type="ChEBI" id="CHEBI:43474"/>
        <dbReference type="ChEBI" id="CHEBI:456216"/>
        <dbReference type="EC" id="3.6.4.13"/>
    </reaction>
</comment>
<dbReference type="InterPro" id="IPR011545">
    <property type="entry name" value="DEAD/DEAH_box_helicase_dom"/>
</dbReference>
<protein>
    <recommendedName>
        <fullName evidence="1">RNA helicase</fullName>
        <ecNumber evidence="1">3.6.4.13</ecNumber>
    </recommendedName>
</protein>
<keyword evidence="4" id="KW-0378">Hydrolase</keyword>
<dbReference type="SMART" id="SM00490">
    <property type="entry name" value="HELICc"/>
    <property type="match status" value="1"/>
</dbReference>
<dbReference type="Gene3D" id="1.20.120.1080">
    <property type="match status" value="1"/>
</dbReference>
<dbReference type="PANTHER" id="PTHR18934">
    <property type="entry name" value="ATP-DEPENDENT RNA HELICASE"/>
    <property type="match status" value="1"/>
</dbReference>
<dbReference type="Gene3D" id="3.40.50.300">
    <property type="entry name" value="P-loop containing nucleotide triphosphate hydrolases"/>
    <property type="match status" value="2"/>
</dbReference>
<dbReference type="InterPro" id="IPR002464">
    <property type="entry name" value="DNA/RNA_helicase_DEAH_CS"/>
</dbReference>
<dbReference type="CDD" id="cd18791">
    <property type="entry name" value="SF2_C_RHA"/>
    <property type="match status" value="1"/>
</dbReference>
<evidence type="ECO:0000256" key="6">
    <source>
        <dbReference type="ARBA" id="ARBA00022840"/>
    </source>
</evidence>
<dbReference type="InterPro" id="IPR014001">
    <property type="entry name" value="Helicase_ATP-bd"/>
</dbReference>
<organism evidence="12 13">
    <name type="scientific">Steinernema hermaphroditum</name>
    <dbReference type="NCBI Taxonomy" id="289476"/>
    <lineage>
        <taxon>Eukaryota</taxon>
        <taxon>Metazoa</taxon>
        <taxon>Ecdysozoa</taxon>
        <taxon>Nematoda</taxon>
        <taxon>Chromadorea</taxon>
        <taxon>Rhabditida</taxon>
        <taxon>Tylenchina</taxon>
        <taxon>Panagrolaimomorpha</taxon>
        <taxon>Strongyloidoidea</taxon>
        <taxon>Steinernematidae</taxon>
        <taxon>Steinernema</taxon>
    </lineage>
</organism>
<name>A0AA39LYW2_9BILA</name>
<dbReference type="SMART" id="SM00487">
    <property type="entry name" value="DEXDc"/>
    <property type="match status" value="1"/>
</dbReference>
<dbReference type="CDD" id="cd17917">
    <property type="entry name" value="DEXHc_RHA-like"/>
    <property type="match status" value="1"/>
</dbReference>
<dbReference type="Pfam" id="PF04408">
    <property type="entry name" value="WHD_HA2"/>
    <property type="match status" value="1"/>
</dbReference>
<evidence type="ECO:0000256" key="3">
    <source>
        <dbReference type="ARBA" id="ARBA00022741"/>
    </source>
</evidence>
<dbReference type="PROSITE" id="PS51194">
    <property type="entry name" value="HELICASE_CTER"/>
    <property type="match status" value="1"/>
</dbReference>
<comment type="similarity">
    <text evidence="7">Belongs to the DEAD box helicase family. DEAH subfamily. PRP16 sub-subfamily.</text>
</comment>
<dbReference type="SMART" id="SM00847">
    <property type="entry name" value="HA2"/>
    <property type="match status" value="1"/>
</dbReference>
<keyword evidence="2" id="KW-0507">mRNA processing</keyword>
<proteinExistence type="inferred from homology"/>
<dbReference type="Pfam" id="PF00271">
    <property type="entry name" value="Helicase_C"/>
    <property type="match status" value="1"/>
</dbReference>
<dbReference type="PROSITE" id="PS00690">
    <property type="entry name" value="DEAH_ATP_HELICASE"/>
    <property type="match status" value="1"/>
</dbReference>
<dbReference type="InterPro" id="IPR007502">
    <property type="entry name" value="Helicase-assoc_dom"/>
</dbReference>
<comment type="caution">
    <text evidence="12">The sequence shown here is derived from an EMBL/GenBank/DDBJ whole genome shotgun (WGS) entry which is preliminary data.</text>
</comment>
<evidence type="ECO:0000256" key="5">
    <source>
        <dbReference type="ARBA" id="ARBA00022806"/>
    </source>
</evidence>
<keyword evidence="13" id="KW-1185">Reference proteome</keyword>
<evidence type="ECO:0000256" key="7">
    <source>
        <dbReference type="ARBA" id="ARBA00038040"/>
    </source>
</evidence>